<dbReference type="AlphaFoldDB" id="A0AAD4Q7X0"/>
<sequence>MHPINPHDPPDISTKGDDTLADAAESSMARDSGEPFQPTAPEPHSASPDPLSVETGTPAPDSQAETSTVERARVALRDAEEAKKPIDGVNAWNGAMSRIKWVMDTVSPVAELHPFAKMAYDLISAIPRVRLFALLVEANAYVYLGTRHY</sequence>
<proteinExistence type="predicted"/>
<accession>A0AAD4Q7X0</accession>
<reference evidence="2" key="1">
    <citation type="submission" date="2022-01" db="EMBL/GenBank/DDBJ databases">
        <title>Comparative genomics reveals a dynamic genome evolution in the ectomycorrhizal milk-cap (Lactarius) mushrooms.</title>
        <authorList>
            <consortium name="DOE Joint Genome Institute"/>
            <person name="Lebreton A."/>
            <person name="Tang N."/>
            <person name="Kuo A."/>
            <person name="LaButti K."/>
            <person name="Drula E."/>
            <person name="Barry K."/>
            <person name="Clum A."/>
            <person name="Lipzen A."/>
            <person name="Mousain D."/>
            <person name="Ng V."/>
            <person name="Wang R."/>
            <person name="Wang X."/>
            <person name="Dai Y."/>
            <person name="Henrissat B."/>
            <person name="Grigoriev I.V."/>
            <person name="Guerin-Laguette A."/>
            <person name="Yu F."/>
            <person name="Martin F.M."/>
        </authorList>
    </citation>
    <scope>NUCLEOTIDE SEQUENCE</scope>
    <source>
        <strain evidence="2">QP</strain>
    </source>
</reference>
<evidence type="ECO:0000313" key="2">
    <source>
        <dbReference type="EMBL" id="KAH8985381.1"/>
    </source>
</evidence>
<comment type="caution">
    <text evidence="2">The sequence shown here is derived from an EMBL/GenBank/DDBJ whole genome shotgun (WGS) entry which is preliminary data.</text>
</comment>
<dbReference type="Proteomes" id="UP001201163">
    <property type="component" value="Unassembled WGS sequence"/>
</dbReference>
<name>A0AAD4Q7X0_9AGAM</name>
<keyword evidence="3" id="KW-1185">Reference proteome</keyword>
<protein>
    <submittedName>
        <fullName evidence="2">Uncharacterized protein</fullName>
    </submittedName>
</protein>
<feature type="region of interest" description="Disordered" evidence="1">
    <location>
        <begin position="1"/>
        <end position="71"/>
    </location>
</feature>
<feature type="compositionally biased region" description="Basic and acidic residues" evidence="1">
    <location>
        <begin position="8"/>
        <end position="18"/>
    </location>
</feature>
<dbReference type="EMBL" id="JAKELL010000064">
    <property type="protein sequence ID" value="KAH8985381.1"/>
    <property type="molecule type" value="Genomic_DNA"/>
</dbReference>
<evidence type="ECO:0000313" key="3">
    <source>
        <dbReference type="Proteomes" id="UP001201163"/>
    </source>
</evidence>
<evidence type="ECO:0000256" key="1">
    <source>
        <dbReference type="SAM" id="MobiDB-lite"/>
    </source>
</evidence>
<organism evidence="2 3">
    <name type="scientific">Lactarius akahatsu</name>
    <dbReference type="NCBI Taxonomy" id="416441"/>
    <lineage>
        <taxon>Eukaryota</taxon>
        <taxon>Fungi</taxon>
        <taxon>Dikarya</taxon>
        <taxon>Basidiomycota</taxon>
        <taxon>Agaricomycotina</taxon>
        <taxon>Agaricomycetes</taxon>
        <taxon>Russulales</taxon>
        <taxon>Russulaceae</taxon>
        <taxon>Lactarius</taxon>
    </lineage>
</organism>
<gene>
    <name evidence="2" type="ORF">EDB92DRAFT_1368783</name>
</gene>